<dbReference type="RefSeq" id="WP_306684908.1">
    <property type="nucleotide sequence ID" value="NZ_CP132914.1"/>
</dbReference>
<dbReference type="CDD" id="cd03025">
    <property type="entry name" value="DsbA_FrnE_like"/>
    <property type="match status" value="1"/>
</dbReference>
<dbReference type="SUPFAM" id="SSF52833">
    <property type="entry name" value="Thioredoxin-like"/>
    <property type="match status" value="1"/>
</dbReference>
<reference evidence="1" key="1">
    <citation type="submission" date="2023-08" db="EMBL/GenBank/DDBJ databases">
        <title>Complete genome sequence of Shewanella oncorhynchi Z-P2, a siderophore putrebactin-producing bacterium.</title>
        <authorList>
            <person name="Zhang Y."/>
        </authorList>
    </citation>
    <scope>NUCLEOTIDE SEQUENCE</scope>
    <source>
        <strain evidence="1">Z-P2</strain>
    </source>
</reference>
<organism evidence="1">
    <name type="scientific">Shewanella oncorhynchi</name>
    <dbReference type="NCBI Taxonomy" id="2726434"/>
    <lineage>
        <taxon>Bacteria</taxon>
        <taxon>Pseudomonadati</taxon>
        <taxon>Pseudomonadota</taxon>
        <taxon>Gammaproteobacteria</taxon>
        <taxon>Alteromonadales</taxon>
        <taxon>Shewanellaceae</taxon>
        <taxon>Shewanella</taxon>
    </lineage>
</organism>
<gene>
    <name evidence="1" type="ORF">RA178_05900</name>
</gene>
<sequence>MTQPTTHPTSKTSSTATAKERTLHAIIDPLCGWCYAAAPLLDAAAKAGFTIKLHGGGMLTGPRRKQIDANWRDYVMPHDLRIAELTGQPFGKNYFDGLLRDTAIVLDSAPPIKAMLAVEAMGGDSLAYLHSVQLAHYRDGHSASDEGNLARLAAELGLDPIGFAQHYAQGEDKLYEHIVESRALLNLMGAQGFPSMAIEDDDGNITAININRFYGQPAQWLSHLEAQFES</sequence>
<dbReference type="InterPro" id="IPR036249">
    <property type="entry name" value="Thioredoxin-like_sf"/>
</dbReference>
<evidence type="ECO:0000313" key="1">
    <source>
        <dbReference type="EMBL" id="WMB74151.1"/>
    </source>
</evidence>
<dbReference type="PANTHER" id="PTHR13887">
    <property type="entry name" value="GLUTATHIONE S-TRANSFERASE KAPPA"/>
    <property type="match status" value="1"/>
</dbReference>
<dbReference type="PANTHER" id="PTHR13887:SF51">
    <property type="entry name" value="DSBA FAMILY PROTEIN"/>
    <property type="match status" value="1"/>
</dbReference>
<dbReference type="GeneID" id="301338698"/>
<proteinExistence type="predicted"/>
<accession>A0AA50Q7F2</accession>
<dbReference type="AlphaFoldDB" id="A0AA50Q7F2"/>
<dbReference type="Gene3D" id="3.40.30.10">
    <property type="entry name" value="Glutaredoxin"/>
    <property type="match status" value="1"/>
</dbReference>
<dbReference type="Proteomes" id="UP001236800">
    <property type="component" value="Chromosome"/>
</dbReference>
<protein>
    <submittedName>
        <fullName evidence="1">DsbA family protein</fullName>
    </submittedName>
</protein>
<name>A0AA50Q7F2_9GAMM</name>
<dbReference type="EMBL" id="CP132914">
    <property type="protein sequence ID" value="WMB74151.1"/>
    <property type="molecule type" value="Genomic_DNA"/>
</dbReference>
<dbReference type="KEGG" id="sog:RA178_05900"/>